<sequence>LVGFSIRTLNEVSFVANVIGSRGLTTGALVMLLVGVAALATTPLGIFSVTTSRQTTAFIVRETLLRLLPSSFQLKMPFFVKFLKSLTVKCAPQYSLQYSCCGVSFGKVAWTASQWFITYNHWPRPRVPESCCATCGDAQSRLGVVSLSPNAVKSFLQKFPQNLLDFPSDS</sequence>
<evidence type="ECO:0000256" key="1">
    <source>
        <dbReference type="SAM" id="Phobius"/>
    </source>
</evidence>
<dbReference type="WBParaSite" id="HPBE_0000798701-mRNA-1">
    <property type="protein sequence ID" value="HPBE_0000798701-mRNA-1"/>
    <property type="gene ID" value="HPBE_0000798701"/>
</dbReference>
<evidence type="ECO:0000313" key="3">
    <source>
        <dbReference type="WBParaSite" id="HPBE_0000798701-mRNA-1"/>
    </source>
</evidence>
<proteinExistence type="predicted"/>
<keyword evidence="1" id="KW-0472">Membrane</keyword>
<dbReference type="AlphaFoldDB" id="A0A183FL84"/>
<dbReference type="Proteomes" id="UP000050761">
    <property type="component" value="Unassembled WGS sequence"/>
</dbReference>
<keyword evidence="1" id="KW-0812">Transmembrane</keyword>
<reference evidence="3" key="1">
    <citation type="submission" date="2019-09" db="UniProtKB">
        <authorList>
            <consortium name="WormBaseParasite"/>
        </authorList>
    </citation>
    <scope>IDENTIFICATION</scope>
</reference>
<evidence type="ECO:0000313" key="2">
    <source>
        <dbReference type="Proteomes" id="UP000050761"/>
    </source>
</evidence>
<protein>
    <submittedName>
        <fullName evidence="3">MMPL domain-containing protein</fullName>
    </submittedName>
</protein>
<organism evidence="2 3">
    <name type="scientific">Heligmosomoides polygyrus</name>
    <name type="common">Parasitic roundworm</name>
    <dbReference type="NCBI Taxonomy" id="6339"/>
    <lineage>
        <taxon>Eukaryota</taxon>
        <taxon>Metazoa</taxon>
        <taxon>Ecdysozoa</taxon>
        <taxon>Nematoda</taxon>
        <taxon>Chromadorea</taxon>
        <taxon>Rhabditida</taxon>
        <taxon>Rhabditina</taxon>
        <taxon>Rhabditomorpha</taxon>
        <taxon>Strongyloidea</taxon>
        <taxon>Heligmosomidae</taxon>
        <taxon>Heligmosomoides</taxon>
    </lineage>
</organism>
<name>A0A183FL84_HELPZ</name>
<keyword evidence="1" id="KW-1133">Transmembrane helix</keyword>
<accession>A0A183FL84</accession>
<keyword evidence="2" id="KW-1185">Reference proteome</keyword>
<feature type="transmembrane region" description="Helical" evidence="1">
    <location>
        <begin position="28"/>
        <end position="49"/>
    </location>
</feature>